<reference evidence="11 12" key="1">
    <citation type="submission" date="2020-12" db="EMBL/GenBank/DDBJ databases">
        <title>Sulforoseuscoccus oceanibium gen. nov., sp. nov., a representative of the phylum Verrucomicrobia with special cytoplasmic membrane, and proposal of Sulforoseuscoccusaceae fam. nov.</title>
        <authorList>
            <person name="Xi F."/>
        </authorList>
    </citation>
    <scope>NUCLEOTIDE SEQUENCE [LARGE SCALE GENOMIC DNA]</scope>
    <source>
        <strain evidence="11 12">T37</strain>
    </source>
</reference>
<keyword evidence="12" id="KW-1185">Reference proteome</keyword>
<keyword evidence="7" id="KW-0963">Cytoplasm</keyword>
<keyword evidence="1 7" id="KW-0028">Amino-acid biosynthesis</keyword>
<dbReference type="GO" id="GO:0009088">
    <property type="term" value="P:threonine biosynthetic process"/>
    <property type="evidence" value="ECO:0007669"/>
    <property type="project" value="UniProtKB-UniRule"/>
</dbReference>
<organism evidence="11 12">
    <name type="scientific">Sulfuriroseicoccus oceanibius</name>
    <dbReference type="NCBI Taxonomy" id="2707525"/>
    <lineage>
        <taxon>Bacteria</taxon>
        <taxon>Pseudomonadati</taxon>
        <taxon>Verrucomicrobiota</taxon>
        <taxon>Verrucomicrobiia</taxon>
        <taxon>Verrucomicrobiales</taxon>
        <taxon>Verrucomicrobiaceae</taxon>
        <taxon>Sulfuriroseicoccus</taxon>
    </lineage>
</organism>
<dbReference type="UniPathway" id="UPA00050">
    <property type="reaction ID" value="UER00064"/>
</dbReference>
<evidence type="ECO:0000259" key="9">
    <source>
        <dbReference type="Pfam" id="PF00288"/>
    </source>
</evidence>
<dbReference type="EMBL" id="CP066776">
    <property type="protein sequence ID" value="QQL46004.1"/>
    <property type="molecule type" value="Genomic_DNA"/>
</dbReference>
<dbReference type="HAMAP" id="MF_00384">
    <property type="entry name" value="Homoser_kinase"/>
    <property type="match status" value="1"/>
</dbReference>
<keyword evidence="5 7" id="KW-0418">Kinase</keyword>
<dbReference type="PANTHER" id="PTHR20861:SF1">
    <property type="entry name" value="HOMOSERINE KINASE"/>
    <property type="match status" value="1"/>
</dbReference>
<evidence type="ECO:0000256" key="4">
    <source>
        <dbReference type="ARBA" id="ARBA00022741"/>
    </source>
</evidence>
<dbReference type="GO" id="GO:0005737">
    <property type="term" value="C:cytoplasm"/>
    <property type="evidence" value="ECO:0007669"/>
    <property type="project" value="UniProtKB-SubCell"/>
</dbReference>
<dbReference type="GO" id="GO:0005524">
    <property type="term" value="F:ATP binding"/>
    <property type="evidence" value="ECO:0007669"/>
    <property type="project" value="UniProtKB-UniRule"/>
</dbReference>
<keyword evidence="3 7" id="KW-0791">Threonine biosynthesis</keyword>
<dbReference type="InterPro" id="IPR013750">
    <property type="entry name" value="GHMP_kinase_C_dom"/>
</dbReference>
<dbReference type="InterPro" id="IPR014721">
    <property type="entry name" value="Ribsml_uS5_D2-typ_fold_subgr"/>
</dbReference>
<dbReference type="InterPro" id="IPR006204">
    <property type="entry name" value="GHMP_kinase_N_dom"/>
</dbReference>
<comment type="similarity">
    <text evidence="7">Belongs to the GHMP kinase family. Homoserine kinase subfamily.</text>
</comment>
<protein>
    <recommendedName>
        <fullName evidence="7 8">Homoserine kinase</fullName>
        <shortName evidence="7">HK</shortName>
        <shortName evidence="7">HSK</shortName>
        <ecNumber evidence="7 8">2.7.1.39</ecNumber>
    </recommendedName>
</protein>
<evidence type="ECO:0000256" key="5">
    <source>
        <dbReference type="ARBA" id="ARBA00022777"/>
    </source>
</evidence>
<dbReference type="PIRSF" id="PIRSF000676">
    <property type="entry name" value="Homoser_kin"/>
    <property type="match status" value="1"/>
</dbReference>
<comment type="subcellular location">
    <subcellularLocation>
        <location evidence="7">Cytoplasm</location>
    </subcellularLocation>
</comment>
<gene>
    <name evidence="7 11" type="primary">thrB</name>
    <name evidence="11" type="ORF">G3M56_005340</name>
</gene>
<dbReference type="EC" id="2.7.1.39" evidence="7 8"/>
<dbReference type="AlphaFoldDB" id="A0A6B3LBH4"/>
<dbReference type="NCBIfam" id="TIGR00191">
    <property type="entry name" value="thrB"/>
    <property type="match status" value="1"/>
</dbReference>
<dbReference type="InterPro" id="IPR000870">
    <property type="entry name" value="Homoserine_kinase"/>
</dbReference>
<name>A0A6B3LBH4_9BACT</name>
<evidence type="ECO:0000313" key="12">
    <source>
        <dbReference type="Proteomes" id="UP000475117"/>
    </source>
</evidence>
<evidence type="ECO:0000256" key="3">
    <source>
        <dbReference type="ARBA" id="ARBA00022697"/>
    </source>
</evidence>
<dbReference type="SUPFAM" id="SSF55060">
    <property type="entry name" value="GHMP Kinase, C-terminal domain"/>
    <property type="match status" value="1"/>
</dbReference>
<comment type="caution">
    <text evidence="7">Lacks conserved residue(s) required for the propagation of feature annotation.</text>
</comment>
<dbReference type="PANTHER" id="PTHR20861">
    <property type="entry name" value="HOMOSERINE/4-DIPHOSPHOCYTIDYL-2-C-METHYL-D-ERYTHRITOL KINASE"/>
    <property type="match status" value="1"/>
</dbReference>
<keyword evidence="6 7" id="KW-0067">ATP-binding</keyword>
<evidence type="ECO:0000256" key="6">
    <source>
        <dbReference type="ARBA" id="ARBA00022840"/>
    </source>
</evidence>
<evidence type="ECO:0000256" key="7">
    <source>
        <dbReference type="HAMAP-Rule" id="MF_00384"/>
    </source>
</evidence>
<dbReference type="KEGG" id="soa:G3M56_005340"/>
<evidence type="ECO:0000313" key="11">
    <source>
        <dbReference type="EMBL" id="QQL46004.1"/>
    </source>
</evidence>
<dbReference type="Pfam" id="PF08544">
    <property type="entry name" value="GHMP_kinases_C"/>
    <property type="match status" value="1"/>
</dbReference>
<comment type="pathway">
    <text evidence="7">Amino-acid biosynthesis; L-threonine biosynthesis; L-threonine from L-aspartate: step 4/5.</text>
</comment>
<dbReference type="Proteomes" id="UP000475117">
    <property type="component" value="Chromosome"/>
</dbReference>
<dbReference type="PRINTS" id="PR00958">
    <property type="entry name" value="HOMSERKINASE"/>
</dbReference>
<dbReference type="Gene3D" id="3.30.230.10">
    <property type="match status" value="1"/>
</dbReference>
<evidence type="ECO:0000256" key="8">
    <source>
        <dbReference type="NCBIfam" id="TIGR00191"/>
    </source>
</evidence>
<dbReference type="InterPro" id="IPR020568">
    <property type="entry name" value="Ribosomal_Su5_D2-typ_SF"/>
</dbReference>
<feature type="domain" description="GHMP kinase N-terminal" evidence="9">
    <location>
        <begin position="57"/>
        <end position="134"/>
    </location>
</feature>
<comment type="catalytic activity">
    <reaction evidence="7">
        <text>L-homoserine + ATP = O-phospho-L-homoserine + ADP + H(+)</text>
        <dbReference type="Rhea" id="RHEA:13985"/>
        <dbReference type="ChEBI" id="CHEBI:15378"/>
        <dbReference type="ChEBI" id="CHEBI:30616"/>
        <dbReference type="ChEBI" id="CHEBI:57476"/>
        <dbReference type="ChEBI" id="CHEBI:57590"/>
        <dbReference type="ChEBI" id="CHEBI:456216"/>
        <dbReference type="EC" id="2.7.1.39"/>
    </reaction>
</comment>
<dbReference type="SUPFAM" id="SSF54211">
    <property type="entry name" value="Ribosomal protein S5 domain 2-like"/>
    <property type="match status" value="1"/>
</dbReference>
<evidence type="ECO:0000256" key="1">
    <source>
        <dbReference type="ARBA" id="ARBA00022605"/>
    </source>
</evidence>
<accession>A0A6B3LBH4</accession>
<comment type="function">
    <text evidence="7">Catalyzes the ATP-dependent phosphorylation of L-homoserine to L-homoserine phosphate.</text>
</comment>
<dbReference type="GO" id="GO:0004413">
    <property type="term" value="F:homoserine kinase activity"/>
    <property type="evidence" value="ECO:0007669"/>
    <property type="project" value="UniProtKB-UniRule"/>
</dbReference>
<evidence type="ECO:0000259" key="10">
    <source>
        <dbReference type="Pfam" id="PF08544"/>
    </source>
</evidence>
<dbReference type="Pfam" id="PF00288">
    <property type="entry name" value="GHMP_kinases_N"/>
    <property type="match status" value="1"/>
</dbReference>
<proteinExistence type="inferred from homology"/>
<sequence>MPLQKAVVQVPASTSNLGPGYDCLGLALQIYNRVTVNREKGEGAEMVHPAHPMVEEATDAYFKRARGGAFAYSWSIEGDVPMSRGLGSSVTLRLGILTGLNALNGSPLDQQALFEICAELEGHPDNAGPATFGGFVVADEKFDYYRFDVEPELQFVLLIPDYEVLTDEARKLMPKVITHKDAVTNTGNACKITAAIATKQYHQLRGNFDDYLHQPYREHLVPGLREIIDSGKAVGAVGGFLSGSGSTVACLTVRGDGEKIGQAMRLAHPSVRDAEVRVVSADNDGARVLYTE</sequence>
<feature type="domain" description="GHMP kinase C-terminal" evidence="10">
    <location>
        <begin position="209"/>
        <end position="265"/>
    </location>
</feature>
<evidence type="ECO:0000256" key="2">
    <source>
        <dbReference type="ARBA" id="ARBA00022679"/>
    </source>
</evidence>
<keyword evidence="4 7" id="KW-0547">Nucleotide-binding</keyword>
<dbReference type="RefSeq" id="WP_164364215.1">
    <property type="nucleotide sequence ID" value="NZ_CP066776.1"/>
</dbReference>
<dbReference type="Gene3D" id="3.30.70.890">
    <property type="entry name" value="GHMP kinase, C-terminal domain"/>
    <property type="match status" value="1"/>
</dbReference>
<dbReference type="InterPro" id="IPR036554">
    <property type="entry name" value="GHMP_kinase_C_sf"/>
</dbReference>
<keyword evidence="2 7" id="KW-0808">Transferase</keyword>